<evidence type="ECO:0000256" key="1">
    <source>
        <dbReference type="PROSITE-ProRule" id="PRU00221"/>
    </source>
</evidence>
<evidence type="ECO:0000313" key="6">
    <source>
        <dbReference type="EMBL" id="KAI3424707.1"/>
    </source>
</evidence>
<feature type="compositionally biased region" description="Low complexity" evidence="2">
    <location>
        <begin position="1084"/>
        <end position="1099"/>
    </location>
</feature>
<dbReference type="SUPFAM" id="SSF50998">
    <property type="entry name" value="Quinoprotein alcohol dehydrogenase-like"/>
    <property type="match status" value="1"/>
</dbReference>
<feature type="repeat" description="WD" evidence="1">
    <location>
        <begin position="85"/>
        <end position="107"/>
    </location>
</feature>
<dbReference type="InterPro" id="IPR011047">
    <property type="entry name" value="Quinoprotein_ADH-like_sf"/>
</dbReference>
<dbReference type="PROSITE" id="PS50082">
    <property type="entry name" value="WD_REPEATS_2"/>
    <property type="match status" value="1"/>
</dbReference>
<feature type="domain" description="WDR11 first beta-propeller" evidence="3">
    <location>
        <begin position="14"/>
        <end position="227"/>
    </location>
</feature>
<reference evidence="6" key="1">
    <citation type="journal article" date="2019" name="Plant J.">
        <title>Chlorella vulgaris genome assembly and annotation reveals the molecular basis for metabolic acclimation to high light conditions.</title>
        <authorList>
            <person name="Cecchin M."/>
            <person name="Marcolungo L."/>
            <person name="Rossato M."/>
            <person name="Girolomoni L."/>
            <person name="Cosentino E."/>
            <person name="Cuine S."/>
            <person name="Li-Beisson Y."/>
            <person name="Delledonne M."/>
            <person name="Ballottari M."/>
        </authorList>
    </citation>
    <scope>NUCLEOTIDE SEQUENCE</scope>
    <source>
        <strain evidence="6">211/11P</strain>
    </source>
</reference>
<accession>A0A9D4TFZ5</accession>
<feature type="domain" description="WDR11 TPR" evidence="5">
    <location>
        <begin position="1302"/>
        <end position="1370"/>
    </location>
</feature>
<dbReference type="SMART" id="SM00320">
    <property type="entry name" value="WD40"/>
    <property type="match status" value="2"/>
</dbReference>
<dbReference type="Pfam" id="PF23751">
    <property type="entry name" value="Beta-prop_WDR11_1st"/>
    <property type="match status" value="2"/>
</dbReference>
<feature type="region of interest" description="Disordered" evidence="2">
    <location>
        <begin position="1390"/>
        <end position="1410"/>
    </location>
</feature>
<evidence type="ECO:0000313" key="7">
    <source>
        <dbReference type="Proteomes" id="UP001055712"/>
    </source>
</evidence>
<dbReference type="InterPro" id="IPR039694">
    <property type="entry name" value="WDR11"/>
</dbReference>
<feature type="domain" description="WDR11 TPR" evidence="5">
    <location>
        <begin position="1423"/>
        <end position="1551"/>
    </location>
</feature>
<dbReference type="PANTHER" id="PTHR14593">
    <property type="entry name" value="WD REPEAT-CONTAINING PROTEIN 11"/>
    <property type="match status" value="1"/>
</dbReference>
<feature type="region of interest" description="Disordered" evidence="2">
    <location>
        <begin position="1071"/>
        <end position="1105"/>
    </location>
</feature>
<feature type="domain" description="WDR11 first beta-propeller" evidence="3">
    <location>
        <begin position="241"/>
        <end position="352"/>
    </location>
</feature>
<keyword evidence="1" id="KW-0853">WD repeat</keyword>
<dbReference type="InterPro" id="IPR057852">
    <property type="entry name" value="Beta-prop_WDR11_1st"/>
</dbReference>
<feature type="region of interest" description="Disordered" evidence="2">
    <location>
        <begin position="366"/>
        <end position="400"/>
    </location>
</feature>
<comment type="caution">
    <text evidence="6">The sequence shown here is derived from an EMBL/GenBank/DDBJ whole genome shotgun (WGS) entry which is preliminary data.</text>
</comment>
<dbReference type="OrthoDB" id="1291858at2759"/>
<keyword evidence="7" id="KW-1185">Reference proteome</keyword>
<evidence type="ECO:0000259" key="4">
    <source>
        <dbReference type="Pfam" id="PF23752"/>
    </source>
</evidence>
<evidence type="ECO:0000259" key="5">
    <source>
        <dbReference type="Pfam" id="PF23753"/>
    </source>
</evidence>
<proteinExistence type="predicted"/>
<dbReference type="InterPro" id="IPR001680">
    <property type="entry name" value="WD40_rpt"/>
</dbReference>
<feature type="region of interest" description="Disordered" evidence="2">
    <location>
        <begin position="1577"/>
        <end position="1596"/>
    </location>
</feature>
<reference evidence="6" key="2">
    <citation type="submission" date="2020-11" db="EMBL/GenBank/DDBJ databases">
        <authorList>
            <person name="Cecchin M."/>
            <person name="Marcolungo L."/>
            <person name="Rossato M."/>
            <person name="Girolomoni L."/>
            <person name="Cosentino E."/>
            <person name="Cuine S."/>
            <person name="Li-Beisson Y."/>
            <person name="Delledonne M."/>
            <person name="Ballottari M."/>
        </authorList>
    </citation>
    <scope>NUCLEOTIDE SEQUENCE</scope>
    <source>
        <strain evidence="6">211/11P</strain>
        <tissue evidence="6">Whole cell</tissue>
    </source>
</reference>
<feature type="region of interest" description="Disordered" evidence="2">
    <location>
        <begin position="1273"/>
        <end position="1292"/>
    </location>
</feature>
<organism evidence="6 7">
    <name type="scientific">Chlorella vulgaris</name>
    <name type="common">Green alga</name>
    <dbReference type="NCBI Taxonomy" id="3077"/>
    <lineage>
        <taxon>Eukaryota</taxon>
        <taxon>Viridiplantae</taxon>
        <taxon>Chlorophyta</taxon>
        <taxon>core chlorophytes</taxon>
        <taxon>Trebouxiophyceae</taxon>
        <taxon>Chlorellales</taxon>
        <taxon>Chlorellaceae</taxon>
        <taxon>Chlorella clade</taxon>
        <taxon>Chlorella</taxon>
    </lineage>
</organism>
<dbReference type="Pfam" id="PF23752">
    <property type="entry name" value="Beta-prop_WDR11_2nd"/>
    <property type="match status" value="1"/>
</dbReference>
<feature type="compositionally biased region" description="Low complexity" evidence="2">
    <location>
        <begin position="378"/>
        <end position="392"/>
    </location>
</feature>
<dbReference type="PANTHER" id="PTHR14593:SF5">
    <property type="entry name" value="WD REPEAT-CONTAINING PROTEIN 11"/>
    <property type="match status" value="1"/>
</dbReference>
<evidence type="ECO:0000256" key="2">
    <source>
        <dbReference type="SAM" id="MobiDB-lite"/>
    </source>
</evidence>
<dbReference type="InterPro" id="IPR057853">
    <property type="entry name" value="Beta-prop_WDR11_2nd"/>
</dbReference>
<name>A0A9D4TFZ5_CHLVU</name>
<evidence type="ECO:0000259" key="3">
    <source>
        <dbReference type="Pfam" id="PF23751"/>
    </source>
</evidence>
<dbReference type="GO" id="GO:0005737">
    <property type="term" value="C:cytoplasm"/>
    <property type="evidence" value="ECO:0007669"/>
    <property type="project" value="TreeGrafter"/>
</dbReference>
<dbReference type="Proteomes" id="UP001055712">
    <property type="component" value="Unassembled WGS sequence"/>
</dbReference>
<feature type="domain" description="WDR11 second beta-propeller" evidence="4">
    <location>
        <begin position="507"/>
        <end position="912"/>
    </location>
</feature>
<protein>
    <submittedName>
        <fullName evidence="6">Uncharacterized protein</fullName>
    </submittedName>
</protein>
<dbReference type="InterPro" id="IPR015943">
    <property type="entry name" value="WD40/YVTN_repeat-like_dom_sf"/>
</dbReference>
<dbReference type="Gene3D" id="2.130.10.10">
    <property type="entry name" value="YVTN repeat-like/Quinoprotein amine dehydrogenase"/>
    <property type="match status" value="2"/>
</dbReference>
<dbReference type="Pfam" id="PF23753">
    <property type="entry name" value="TPR_WDR11"/>
    <property type="match status" value="2"/>
</dbReference>
<dbReference type="EMBL" id="SIDB01000012">
    <property type="protein sequence ID" value="KAI3424707.1"/>
    <property type="molecule type" value="Genomic_DNA"/>
</dbReference>
<dbReference type="InterPro" id="IPR057854">
    <property type="entry name" value="TPR_WDR11"/>
</dbReference>
<gene>
    <name evidence="6" type="ORF">D9Q98_008096</name>
</gene>
<sequence length="1628" mass="165867">MQVAPLDSLAHLPGPPVKGNHGAAAMHAGQLLAYAAASAVVIVDAQRLTIATTLAGAHRQAAVSSLAWHPGGGPREPRAAAQLRLASGDDDGRVMVWNVNTGAVIAALEDPWASAFGTAAGAKRPEGGGGGGGGSVYRPPVIGLAWCTASPSVLAVLLAPCMLLLWDYRTGSILWRKEFGGGEPATGLAVDPLDRRRLVLCCARGTFIVLCLINPAADRIKQQQYQVDLGGGTGGGTGGTLRCAFSRTQDLLFLLLQREIIVFDLEYGQPAASTQLAGSRAPLEDLLGCFGHAAAGKSMYEGGIDLLYCSHKDGSLSVWQRHASLLTFSCLGANRLVPQAHKFGAAPSLLALSAGLWRGLDTASAHSLPADQDEPRARSSSSSGGPDAGSPGQALGSGWSGGDGTVSLAAGAQQALQQVAAREQQAQREAAGHSVLVMGVATDGRVWQWQLPLLTGTLRDPKLTAAAAAVPAASAAVPPQAPKPELLGLLHTLPHRITTFSVCPAPVALPGTAGGAAIAAVAAATAAGSIEIVAVQQGALLPLHLSISASLAAHSSAIQSLRWLGCTARLVSHSSEKVAQGYKNVLLITDVRNRVSLPFREGVAADPAPLTGLRASPSGRHLLVVFRGAPSEIWSVGSGSQPTRLRQVDLQFAAVEWLPSLPPGVTADMGPLAASAAAASAAAIGGGGGGSTADTAAAVYCSGCNPWQASPRAAEAAAGGYAVRPQPIAEEAPEERLAFALLDGKVGVLGIRGRRISDTRPRRPAWQALAAGDFRAVAIGSWGQSVLLGDSEGTLAHWDTVSGKCSVMDTGYGRIHRVYTSPPPAEALYPRLPGTAAVQARVAVLFASGLFSAYDLDQAGELWATHTTGSAAAARVGRVTDVAWLPLPPPVGGGAVLVASLADGSMGLFDTVHSIDVRPRRARMQRYREALHTPPPPPQPVAAVAAAAPPLWGLLAAPPAAAAPLLPRSWGLLLRLLLQRGVPVAAFQELGSLAASIGGGGTAAAVPQSGTSAMDAEVALERLEAEIWAHLPRSCHAAWLSLLAHRAAGGSGGDEAASPALMQLVESFGAGSDDEADGGGGGWDAAAAHGQSQSHSSGAVHERSASRDEAAAAALGLTGRAASASGAASAPGGGAGRKRDNVAQTLKGLGGAVKSQLKSLTASAGRGQQPLVAAVAGISDGYEYGQLRAGFTSLVEVLHAIATARGQPAVLSPAELAAYGQALSSRRVADRMALAAQLSGDEAEATFWRRLPATLDWLAAALAAAAPRPRPSSAAAAALSGSSGGTRGGDERRLWDEGLQLQEGAERSGWHEQMSRRLFEGSEDLQEKRVLEYVSLGDYQTAVGFLLASPPDRSTRYYRDALCTLGMAFACGLQSQAAAQPGGGSAAALQQQQQAAASGPSAQAGSSAADPWAASAPAGAAAAAEDSAARTLFVQAAKVITANAAAVGDTLLGVPLLCSTGQFADATALLQDGGLWRYAAVLMAHSLRGSERAAPMERWATHAAAAEGRPWVAAGLLVAAGALSSALLLLREHGLPDAAAALTAACKEAELPLLADGDGGGELGNVFGGAGLTPRFDSAGARLPDQRRSSTDGRGGAVLQRSVTLTDYERSEAAKQFQLYACELLQQL</sequence>